<feature type="transmembrane region" description="Helical" evidence="1">
    <location>
        <begin position="128"/>
        <end position="148"/>
    </location>
</feature>
<organism evidence="2 3">
    <name type="scientific">Microbacterium barkeri</name>
    <dbReference type="NCBI Taxonomy" id="33917"/>
    <lineage>
        <taxon>Bacteria</taxon>
        <taxon>Bacillati</taxon>
        <taxon>Actinomycetota</taxon>
        <taxon>Actinomycetes</taxon>
        <taxon>Micrococcales</taxon>
        <taxon>Microbacteriaceae</taxon>
        <taxon>Microbacterium</taxon>
    </lineage>
</organism>
<dbReference type="InterPro" id="IPR010640">
    <property type="entry name" value="Low_temperature_requirement_A"/>
</dbReference>
<name>A0A9W6H5I5_9MICO</name>
<protein>
    <submittedName>
        <fullName evidence="2">Uncharacterized protein</fullName>
    </submittedName>
</protein>
<dbReference type="Proteomes" id="UP001142462">
    <property type="component" value="Unassembled WGS sequence"/>
</dbReference>
<keyword evidence="1" id="KW-0472">Membrane</keyword>
<keyword evidence="1" id="KW-1133">Transmembrane helix</keyword>
<evidence type="ECO:0000313" key="2">
    <source>
        <dbReference type="EMBL" id="GLJ63032.1"/>
    </source>
</evidence>
<keyword evidence="1" id="KW-0812">Transmembrane</keyword>
<feature type="transmembrane region" description="Helical" evidence="1">
    <location>
        <begin position="98"/>
        <end position="121"/>
    </location>
</feature>
<evidence type="ECO:0000313" key="3">
    <source>
        <dbReference type="Proteomes" id="UP001142462"/>
    </source>
</evidence>
<dbReference type="AlphaFoldDB" id="A0A9W6H5I5"/>
<reference evidence="2" key="1">
    <citation type="journal article" date="2014" name="Int. J. Syst. Evol. Microbiol.">
        <title>Complete genome sequence of Corynebacterium casei LMG S-19264T (=DSM 44701T), isolated from a smear-ripened cheese.</title>
        <authorList>
            <consortium name="US DOE Joint Genome Institute (JGI-PGF)"/>
            <person name="Walter F."/>
            <person name="Albersmeier A."/>
            <person name="Kalinowski J."/>
            <person name="Ruckert C."/>
        </authorList>
    </citation>
    <scope>NUCLEOTIDE SEQUENCE</scope>
    <source>
        <strain evidence="2">VKM Ac-1020</strain>
    </source>
</reference>
<proteinExistence type="predicted"/>
<accession>A0A9W6H5I5</accession>
<dbReference type="Pfam" id="PF06772">
    <property type="entry name" value="LtrA"/>
    <property type="match status" value="1"/>
</dbReference>
<evidence type="ECO:0000256" key="1">
    <source>
        <dbReference type="SAM" id="Phobius"/>
    </source>
</evidence>
<reference evidence="2" key="2">
    <citation type="submission" date="2023-01" db="EMBL/GenBank/DDBJ databases">
        <authorList>
            <person name="Sun Q."/>
            <person name="Evtushenko L."/>
        </authorList>
    </citation>
    <scope>NUCLEOTIDE SEQUENCE</scope>
    <source>
        <strain evidence="2">VKM Ac-1020</strain>
    </source>
</reference>
<sequence>MLTIVQMGGVLVLAAGVGPAFHGGFTIPVVGYVIMRVAMVAQWLRASRGAGRTRRTTLMHALGLSVVQVYWLAERGALGESLLASANAIIEALEDAGVLAPCIAIAVLTLVVTAAPWWICFWPPHHSAIGSLVLSAVILVAIVVVLVLRSPRSAETPLPGQTP</sequence>
<gene>
    <name evidence="2" type="ORF">GCM10017576_31630</name>
</gene>
<dbReference type="EMBL" id="BSEJ01000022">
    <property type="protein sequence ID" value="GLJ63032.1"/>
    <property type="molecule type" value="Genomic_DNA"/>
</dbReference>
<keyword evidence="3" id="KW-1185">Reference proteome</keyword>
<comment type="caution">
    <text evidence="2">The sequence shown here is derived from an EMBL/GenBank/DDBJ whole genome shotgun (WGS) entry which is preliminary data.</text>
</comment>